<dbReference type="SMART" id="SM00382">
    <property type="entry name" value="AAA"/>
    <property type="match status" value="1"/>
</dbReference>
<dbReference type="Pfam" id="PF21010">
    <property type="entry name" value="HA2_C"/>
    <property type="match status" value="1"/>
</dbReference>
<keyword evidence="3 7" id="KW-0347">Helicase</keyword>
<dbReference type="InterPro" id="IPR010222">
    <property type="entry name" value="RNA_helicase_HrpA"/>
</dbReference>
<proteinExistence type="predicted"/>
<evidence type="ECO:0000256" key="2">
    <source>
        <dbReference type="ARBA" id="ARBA00022801"/>
    </source>
</evidence>
<dbReference type="SMART" id="SM00847">
    <property type="entry name" value="HA2"/>
    <property type="match status" value="1"/>
</dbReference>
<dbReference type="CDD" id="cd18791">
    <property type="entry name" value="SF2_C_RHA"/>
    <property type="match status" value="1"/>
</dbReference>
<dbReference type="InterPro" id="IPR003593">
    <property type="entry name" value="AAA+_ATPase"/>
</dbReference>
<keyword evidence="2" id="KW-0378">Hydrolase</keyword>
<evidence type="ECO:0000313" key="7">
    <source>
        <dbReference type="EMBL" id="ACR10716.1"/>
    </source>
</evidence>
<dbReference type="InterPro" id="IPR027417">
    <property type="entry name" value="P-loop_NTPase"/>
</dbReference>
<dbReference type="GO" id="GO:0003724">
    <property type="term" value="F:RNA helicase activity"/>
    <property type="evidence" value="ECO:0007669"/>
    <property type="project" value="InterPro"/>
</dbReference>
<dbReference type="SMART" id="SM00487">
    <property type="entry name" value="DEXDc"/>
    <property type="match status" value="1"/>
</dbReference>
<dbReference type="FunFam" id="1.20.120.1080:FF:000005">
    <property type="entry name" value="ATP-dependent helicase HrpA"/>
    <property type="match status" value="1"/>
</dbReference>
<feature type="domain" description="Helicase ATP-binding" evidence="5">
    <location>
        <begin position="93"/>
        <end position="256"/>
    </location>
</feature>
<dbReference type="InterPro" id="IPR011709">
    <property type="entry name" value="DEAD-box_helicase_OB_fold"/>
</dbReference>
<dbReference type="Pfam" id="PF00270">
    <property type="entry name" value="DEAD"/>
    <property type="match status" value="1"/>
</dbReference>
<dbReference type="Pfam" id="PF07717">
    <property type="entry name" value="OB_NTP_bind"/>
    <property type="match status" value="1"/>
</dbReference>
<sequence>MTSSSPQLAANDLLAHVRTQFDALCVDDKHRLQGLVRHIEKRLSLQKPCDRDLDRLTDRLDAALARIAERTRNAPTPSFDDALPISAKRDEIKSLIEANQVVILAGETGSGKTTQLPKICLELGRGLRGMIGHTQPRRIAARTVASRIADELQVQLGSEVGYQVRFTDHSNSATHIKLMTDGILLAEIQQDPLLYKYDTLIIDEAHERSLNIDFLLGYLKGVLKQRPDLKLIVTSATIDLQKFAAHFSDQDGKPAPVIEVSGRTYPVETLYRPWDDDYQDINEAIVGAIEEILTMPHKSDGDILVFLSGEREIREASHAIKKADFRHLEILPLYARLSLAEQNRVFQAHRGRRVVLATNVAETSLTVPGIGYVIDPGRARISRYSVRTKVQRLPIEAISQASANQRKGRCGRVSNGVCIRLYDEADFLGRPEFTDPEIQRTNLAAVVLQMLQLRIGDVRKFDFVDRPENRLINDGFKLLEEIQAVDRKGKITALGRQLYSLPLDPRFARIILAGAEHNCLREILIIVSGLSIQDPRDRPAEKRQAADEKHRRFWDENSDFLGFYNLWNYIEEQRQELSQNQLQKLCKKEFINYLRVREWRDLHHQLRLAIKGLGLKENADPANYENVHRALVVGLLSNLGLKQEEAAKPGNKKEGGRPQQAFSYHGSRNRRFQIFPGSSQFKKRPKWLAAAEFIETTQLYAHMAAKVEPLWALDAAEHLVKHHYHEPFYDATQGQVMAYDRITLFGLPLVEKQRVQYSKVNREESREVFIRQALVEGHYWRNKRTKKAVETARVNWQKANQYGAGDLASIDHFFVYNEALSARVESLEAKSRRRDILVDDQVVFDFYDAVLPADIANLASFEHWRKQEEMTNAQLLRMDQESLMLHSAGDITGAQFPDAIELDGVTLPLRYHFEPGDPDDGVSVCVPVDFLHMVPESRLQWLVPGLLREKCIALVKALPKPLRKQLVPVPQFVDRALARLAPVNQPLTTALAAEFRHLANIEIPDDAWQTGELDPFYRMNIQVVDDRGAVIDRSRDIVSLKEQYRSQVKKSLSQANHALERNDIAQWDFGELPSQVTIPRNGVEVKGFPALVDMANHVKLTVVDNPLDARRETRRGTLRLAALELSQTVKYLSKQLLKGRDLGLAVLDIGTRDQVIEDIIFAAIQRACFNEQPWVADQQAFKAKLDHGRSELVTIAQEYEAVLAECLSLSISIKKAMKSNKNALLLAFTFGDIQHQFQQLFAAGFMSDTPWQWLQHYPRYLQAILVRMEKAPQNPQRDRVQCAALETHWQRHEDLLRKVGHGHYTSSPAWQEYRWMMEELRVSLFAQTLKTLMPVSDKRLNNQWQKVLTETAQ</sequence>
<dbReference type="Gene3D" id="1.20.120.1080">
    <property type="match status" value="1"/>
</dbReference>
<evidence type="ECO:0000259" key="6">
    <source>
        <dbReference type="PROSITE" id="PS51194"/>
    </source>
</evidence>
<dbReference type="PANTHER" id="PTHR18934:SF99">
    <property type="entry name" value="ATP-DEPENDENT RNA HELICASE DHX37-RELATED"/>
    <property type="match status" value="1"/>
</dbReference>
<dbReference type="InterPro" id="IPR007502">
    <property type="entry name" value="Helicase-assoc_dom"/>
</dbReference>
<evidence type="ECO:0000256" key="1">
    <source>
        <dbReference type="ARBA" id="ARBA00022741"/>
    </source>
</evidence>
<dbReference type="InterPro" id="IPR011545">
    <property type="entry name" value="DEAD/DEAH_box_helicase_dom"/>
</dbReference>
<dbReference type="RefSeq" id="WP_015816828.1">
    <property type="nucleotide sequence ID" value="NC_012997.1"/>
</dbReference>
<evidence type="ECO:0000256" key="3">
    <source>
        <dbReference type="ARBA" id="ARBA00022806"/>
    </source>
</evidence>
<dbReference type="GO" id="GO:0003723">
    <property type="term" value="F:RNA binding"/>
    <property type="evidence" value="ECO:0007669"/>
    <property type="project" value="TreeGrafter"/>
</dbReference>
<dbReference type="SMART" id="SM00490">
    <property type="entry name" value="HELICc"/>
    <property type="match status" value="1"/>
</dbReference>
<dbReference type="STRING" id="377629.TERTU_1078"/>
<accession>C5BR02</accession>
<keyword evidence="1" id="KW-0547">Nucleotide-binding</keyword>
<dbReference type="Pfam" id="PF11898">
    <property type="entry name" value="DUF3418"/>
    <property type="match status" value="1"/>
</dbReference>
<dbReference type="Pfam" id="PF00271">
    <property type="entry name" value="Helicase_C"/>
    <property type="match status" value="1"/>
</dbReference>
<dbReference type="PROSITE" id="PS51194">
    <property type="entry name" value="HELICASE_CTER"/>
    <property type="match status" value="1"/>
</dbReference>
<dbReference type="HOGENOM" id="CLU_001832_3_3_6"/>
<dbReference type="InterPro" id="IPR014001">
    <property type="entry name" value="Helicase_ATP-bd"/>
</dbReference>
<keyword evidence="8" id="KW-1185">Reference proteome</keyword>
<evidence type="ECO:0000256" key="4">
    <source>
        <dbReference type="ARBA" id="ARBA00022840"/>
    </source>
</evidence>
<reference evidence="7 8" key="1">
    <citation type="journal article" date="2009" name="PLoS ONE">
        <title>The complete genome of Teredinibacter turnerae T7901: an intracellular endosymbiont of marine wood-boring bivalves (shipworms).</title>
        <authorList>
            <person name="Yang J.C."/>
            <person name="Madupu R."/>
            <person name="Durkin A.S."/>
            <person name="Ekborg N.A."/>
            <person name="Pedamallu C.S."/>
            <person name="Hostetler J.B."/>
            <person name="Radune D."/>
            <person name="Toms B.S."/>
            <person name="Henrissat B."/>
            <person name="Coutinho P.M."/>
            <person name="Schwarz S."/>
            <person name="Field L."/>
            <person name="Trindade-Silva A.E."/>
            <person name="Soares C.A.G."/>
            <person name="Elshahawi S."/>
            <person name="Hanora A."/>
            <person name="Schmidt E.W."/>
            <person name="Haygood M.G."/>
            <person name="Posfai J."/>
            <person name="Benner J."/>
            <person name="Madinger C."/>
            <person name="Nove J."/>
            <person name="Anton B."/>
            <person name="Chaudhary K."/>
            <person name="Foster J."/>
            <person name="Holman A."/>
            <person name="Kumar S."/>
            <person name="Lessard P.A."/>
            <person name="Luyten Y.A."/>
            <person name="Slatko B."/>
            <person name="Wood N."/>
            <person name="Wu B."/>
            <person name="Teplitski M."/>
            <person name="Mougous J.D."/>
            <person name="Ward N."/>
            <person name="Eisen J.A."/>
            <person name="Badger J.H."/>
            <person name="Distel D.L."/>
        </authorList>
    </citation>
    <scope>NUCLEOTIDE SEQUENCE [LARGE SCALE GENOMIC DNA]</scope>
    <source>
        <strain evidence="8">ATCC 39867 / T7901</strain>
    </source>
</reference>
<dbReference type="InterPro" id="IPR024590">
    <property type="entry name" value="HrpA_C"/>
</dbReference>
<dbReference type="Gene3D" id="3.40.50.300">
    <property type="entry name" value="P-loop containing nucleotide triphosphate hydrolases"/>
    <property type="match status" value="2"/>
</dbReference>
<organism evidence="7 8">
    <name type="scientific">Teredinibacter turnerae (strain ATCC 39867 / T7901)</name>
    <dbReference type="NCBI Taxonomy" id="377629"/>
    <lineage>
        <taxon>Bacteria</taxon>
        <taxon>Pseudomonadati</taxon>
        <taxon>Pseudomonadota</taxon>
        <taxon>Gammaproteobacteria</taxon>
        <taxon>Cellvibrionales</taxon>
        <taxon>Cellvibrionaceae</taxon>
        <taxon>Teredinibacter</taxon>
    </lineage>
</organism>
<feature type="domain" description="Helicase C-terminal" evidence="6">
    <location>
        <begin position="288"/>
        <end position="454"/>
    </location>
</feature>
<dbReference type="Proteomes" id="UP000009080">
    <property type="component" value="Chromosome"/>
</dbReference>
<dbReference type="OrthoDB" id="9805617at2"/>
<dbReference type="PROSITE" id="PS51192">
    <property type="entry name" value="HELICASE_ATP_BIND_1"/>
    <property type="match status" value="1"/>
</dbReference>
<name>C5BR02_TERTT</name>
<dbReference type="SUPFAM" id="SSF52540">
    <property type="entry name" value="P-loop containing nucleoside triphosphate hydrolases"/>
    <property type="match status" value="1"/>
</dbReference>
<evidence type="ECO:0000313" key="8">
    <source>
        <dbReference type="Proteomes" id="UP000009080"/>
    </source>
</evidence>
<dbReference type="NCBIfam" id="TIGR01967">
    <property type="entry name" value="DEAH_box_HrpA"/>
    <property type="match status" value="1"/>
</dbReference>
<dbReference type="GO" id="GO:0016787">
    <property type="term" value="F:hydrolase activity"/>
    <property type="evidence" value="ECO:0007669"/>
    <property type="project" value="UniProtKB-KW"/>
</dbReference>
<dbReference type="KEGG" id="ttu:TERTU_1078"/>
<dbReference type="eggNOG" id="COG1643">
    <property type="taxonomic scope" value="Bacteria"/>
</dbReference>
<protein>
    <submittedName>
        <fullName evidence="7">ATP-dependent helicase HrpA</fullName>
    </submittedName>
</protein>
<dbReference type="PANTHER" id="PTHR18934">
    <property type="entry name" value="ATP-DEPENDENT RNA HELICASE"/>
    <property type="match status" value="1"/>
</dbReference>
<keyword evidence="4" id="KW-0067">ATP-binding</keyword>
<dbReference type="GO" id="GO:0005524">
    <property type="term" value="F:ATP binding"/>
    <property type="evidence" value="ECO:0007669"/>
    <property type="project" value="UniProtKB-KW"/>
</dbReference>
<dbReference type="InterPro" id="IPR001650">
    <property type="entry name" value="Helicase_C-like"/>
</dbReference>
<evidence type="ECO:0000259" key="5">
    <source>
        <dbReference type="PROSITE" id="PS51192"/>
    </source>
</evidence>
<gene>
    <name evidence="7" type="primary">hrpA</name>
    <name evidence="7" type="ordered locus">TERTU_1078</name>
</gene>
<dbReference type="EMBL" id="CP001614">
    <property type="protein sequence ID" value="ACR10716.1"/>
    <property type="molecule type" value="Genomic_DNA"/>
</dbReference>